<dbReference type="Proteomes" id="UP000239736">
    <property type="component" value="Unassembled WGS sequence"/>
</dbReference>
<evidence type="ECO:0000313" key="8">
    <source>
        <dbReference type="Proteomes" id="UP000239736"/>
    </source>
</evidence>
<evidence type="ECO:0000259" key="6">
    <source>
        <dbReference type="Pfam" id="PF01212"/>
    </source>
</evidence>
<dbReference type="PIRSF" id="PIRSF038940">
    <property type="entry name" value="Low_specificity_LTA"/>
    <property type="match status" value="1"/>
</dbReference>
<dbReference type="Gene3D" id="3.90.1150.10">
    <property type="entry name" value="Aspartate Aminotransferase, domain 1"/>
    <property type="match status" value="1"/>
</dbReference>
<dbReference type="GO" id="GO:0006567">
    <property type="term" value="P:L-threonine catabolic process"/>
    <property type="evidence" value="ECO:0007669"/>
    <property type="project" value="UniProtKB-UniRule"/>
</dbReference>
<evidence type="ECO:0000256" key="3">
    <source>
        <dbReference type="ARBA" id="ARBA00011881"/>
    </source>
</evidence>
<comment type="subunit">
    <text evidence="3">Homotetramer.</text>
</comment>
<comment type="similarity">
    <text evidence="2 5">Belongs to the threonine aldolase family.</text>
</comment>
<dbReference type="RefSeq" id="WP_104068815.1">
    <property type="nucleotide sequence ID" value="NZ_PRDS01000001.1"/>
</dbReference>
<reference evidence="7 8" key="1">
    <citation type="submission" date="2018-01" db="EMBL/GenBank/DDBJ databases">
        <title>Genomic Encyclopedia of Archaeal and Bacterial Type Strains, Phase II (KMG-II): from individual species to whole genera.</title>
        <authorList>
            <person name="Goeker M."/>
        </authorList>
    </citation>
    <scope>NUCLEOTIDE SEQUENCE [LARGE SCALE GENOMIC DNA]</scope>
    <source>
        <strain evidence="7 8">DSM 12048</strain>
    </source>
</reference>
<organism evidence="7 8">
    <name type="scientific">Albidovulum inexpectatum</name>
    <dbReference type="NCBI Taxonomy" id="196587"/>
    <lineage>
        <taxon>Bacteria</taxon>
        <taxon>Pseudomonadati</taxon>
        <taxon>Pseudomonadota</taxon>
        <taxon>Alphaproteobacteria</taxon>
        <taxon>Rhodobacterales</taxon>
        <taxon>Paracoccaceae</taxon>
        <taxon>Albidovulum</taxon>
    </lineage>
</organism>
<dbReference type="InterPro" id="IPR015424">
    <property type="entry name" value="PyrdxlP-dep_Trfase"/>
</dbReference>
<comment type="catalytic activity">
    <reaction evidence="5">
        <text>L-allo-threonine = acetaldehyde + glycine</text>
        <dbReference type="Rhea" id="RHEA:26209"/>
        <dbReference type="ChEBI" id="CHEBI:15343"/>
        <dbReference type="ChEBI" id="CHEBI:57305"/>
        <dbReference type="ChEBI" id="CHEBI:58585"/>
        <dbReference type="EC" id="4.1.2.48"/>
    </reaction>
</comment>
<keyword evidence="4 5" id="KW-0663">Pyridoxal phosphate</keyword>
<evidence type="ECO:0000256" key="1">
    <source>
        <dbReference type="ARBA" id="ARBA00001933"/>
    </source>
</evidence>
<dbReference type="PANTHER" id="PTHR48097:SF5">
    <property type="entry name" value="LOW SPECIFICITY L-THREONINE ALDOLASE"/>
    <property type="match status" value="1"/>
</dbReference>
<dbReference type="SUPFAM" id="SSF53383">
    <property type="entry name" value="PLP-dependent transferases"/>
    <property type="match status" value="1"/>
</dbReference>
<dbReference type="AlphaFoldDB" id="A0A2S5JLG7"/>
<dbReference type="Pfam" id="PF01212">
    <property type="entry name" value="Beta_elim_lyase"/>
    <property type="match status" value="1"/>
</dbReference>
<evidence type="ECO:0000256" key="4">
    <source>
        <dbReference type="ARBA" id="ARBA00022898"/>
    </source>
</evidence>
<comment type="caution">
    <text evidence="7">The sequence shown here is derived from an EMBL/GenBank/DDBJ whole genome shotgun (WGS) entry which is preliminary data.</text>
</comment>
<proteinExistence type="inferred from homology"/>
<dbReference type="Gene3D" id="3.40.640.10">
    <property type="entry name" value="Type I PLP-dependent aspartate aminotransferase-like (Major domain)"/>
    <property type="match status" value="1"/>
</dbReference>
<comment type="function">
    <text evidence="5">Catalyzes the cleavage of L-allo-threonine and L-threonine to glycine and acetaldehyde.</text>
</comment>
<comment type="cofactor">
    <cofactor evidence="1 5">
        <name>pyridoxal 5'-phosphate</name>
        <dbReference type="ChEBI" id="CHEBI:597326"/>
    </cofactor>
</comment>
<accession>A0A2S5JLG7</accession>
<dbReference type="InterPro" id="IPR026273">
    <property type="entry name" value="Low_specificity_L-TA_bact"/>
</dbReference>
<dbReference type="EC" id="4.1.2.48" evidence="5"/>
<keyword evidence="5" id="KW-0456">Lyase</keyword>
<protein>
    <recommendedName>
        <fullName evidence="5">L-threonine aldolase</fullName>
        <ecNumber evidence="5">4.1.2.48</ecNumber>
    </recommendedName>
</protein>
<dbReference type="GO" id="GO:0008732">
    <property type="term" value="F:L-allo-threonine aldolase activity"/>
    <property type="evidence" value="ECO:0007669"/>
    <property type="project" value="RHEA"/>
</dbReference>
<keyword evidence="8" id="KW-1185">Reference proteome</keyword>
<feature type="domain" description="Aromatic amino acid beta-eliminating lyase/threonine aldolase" evidence="6">
    <location>
        <begin position="3"/>
        <end position="292"/>
    </location>
</feature>
<dbReference type="InterPro" id="IPR001597">
    <property type="entry name" value="ArAA_b-elim_lyase/Thr_aldolase"/>
</dbReference>
<dbReference type="InterPro" id="IPR015422">
    <property type="entry name" value="PyrdxlP-dep_Trfase_small"/>
</dbReference>
<dbReference type="InterPro" id="IPR015421">
    <property type="entry name" value="PyrdxlP-dep_Trfase_major"/>
</dbReference>
<name>A0A2S5JLG7_9RHOB</name>
<sequence length="352" mass="37900">MEFASDNTSGAAPQIMQALMRANEGFAPAYGREQAMERVRALVRETFEAPRAEVFLVANGTTANALSIATFCPPWGAIFCHEQAHVQVDECGAPEFFVSGGKMVPVPGAHGKIDPDDLARAIATVPQGDVHSVQRGMVTLTNATEAGTVYSPDEIAALCEVARGFCLPVHMDGARLANALVATGASPADMTWRAGIDILSLGATKNGCLAVDAVVLFDPEKAWELELRRKRAGHLFSKHRFLSAQIEAYLTDDLWLDLARAANDRAVALEGVLAALPGARIVHPRQANMVFASLPRATHRRAMSAGAHYYLWPHWASLEGPSDEAVTARFVCSWNTNDADIVALERVMRGQG</sequence>
<evidence type="ECO:0000256" key="5">
    <source>
        <dbReference type="PIRNR" id="PIRNR038940"/>
    </source>
</evidence>
<evidence type="ECO:0000256" key="2">
    <source>
        <dbReference type="ARBA" id="ARBA00006966"/>
    </source>
</evidence>
<dbReference type="PANTHER" id="PTHR48097">
    <property type="entry name" value="L-THREONINE ALDOLASE-RELATED"/>
    <property type="match status" value="1"/>
</dbReference>
<dbReference type="OrthoDB" id="9774495at2"/>
<evidence type="ECO:0000313" key="7">
    <source>
        <dbReference type="EMBL" id="PPB82238.1"/>
    </source>
</evidence>
<comment type="catalytic activity">
    <reaction evidence="5">
        <text>L-threonine = acetaldehyde + glycine</text>
        <dbReference type="Rhea" id="RHEA:19625"/>
        <dbReference type="ChEBI" id="CHEBI:15343"/>
        <dbReference type="ChEBI" id="CHEBI:57305"/>
        <dbReference type="ChEBI" id="CHEBI:57926"/>
        <dbReference type="EC" id="4.1.2.48"/>
    </reaction>
</comment>
<dbReference type="EMBL" id="PRDS01000001">
    <property type="protein sequence ID" value="PPB82238.1"/>
    <property type="molecule type" value="Genomic_DNA"/>
</dbReference>
<gene>
    <name evidence="7" type="ORF">LV82_00164</name>
</gene>